<dbReference type="Gene3D" id="3.40.630.30">
    <property type="match status" value="1"/>
</dbReference>
<dbReference type="PROSITE" id="PS51186">
    <property type="entry name" value="GNAT"/>
    <property type="match status" value="1"/>
</dbReference>
<keyword evidence="2" id="KW-0012">Acyltransferase</keyword>
<dbReference type="Proteomes" id="UP000683000">
    <property type="component" value="Unassembled WGS sequence"/>
</dbReference>
<accession>A0A8I2YUH8</accession>
<dbReference type="InterPro" id="IPR051531">
    <property type="entry name" value="N-acetyltransferase"/>
</dbReference>
<dbReference type="SUPFAM" id="SSF55729">
    <property type="entry name" value="Acyl-CoA N-acyltransferases (Nat)"/>
    <property type="match status" value="1"/>
</dbReference>
<evidence type="ECO:0000259" key="1">
    <source>
        <dbReference type="PROSITE" id="PS51186"/>
    </source>
</evidence>
<dbReference type="GO" id="GO:0016747">
    <property type="term" value="F:acyltransferase activity, transferring groups other than amino-acyl groups"/>
    <property type="evidence" value="ECO:0007669"/>
    <property type="project" value="InterPro"/>
</dbReference>
<dbReference type="InterPro" id="IPR016181">
    <property type="entry name" value="Acyl_CoA_acyltransferase"/>
</dbReference>
<gene>
    <name evidence="2" type="ORF">JVT61DRAFT_1287</name>
</gene>
<organism evidence="2 3">
    <name type="scientific">Boletus reticuloceps</name>
    <dbReference type="NCBI Taxonomy" id="495285"/>
    <lineage>
        <taxon>Eukaryota</taxon>
        <taxon>Fungi</taxon>
        <taxon>Dikarya</taxon>
        <taxon>Basidiomycota</taxon>
        <taxon>Agaricomycotina</taxon>
        <taxon>Agaricomycetes</taxon>
        <taxon>Agaricomycetidae</taxon>
        <taxon>Boletales</taxon>
        <taxon>Boletineae</taxon>
        <taxon>Boletaceae</taxon>
        <taxon>Boletoideae</taxon>
        <taxon>Boletus</taxon>
    </lineage>
</organism>
<keyword evidence="3" id="KW-1185">Reference proteome</keyword>
<dbReference type="CDD" id="cd04301">
    <property type="entry name" value="NAT_SF"/>
    <property type="match status" value="1"/>
</dbReference>
<feature type="domain" description="N-acetyltransferase" evidence="1">
    <location>
        <begin position="7"/>
        <end position="171"/>
    </location>
</feature>
<dbReference type="OrthoDB" id="630895at2759"/>
<dbReference type="InterPro" id="IPR000182">
    <property type="entry name" value="GNAT_dom"/>
</dbReference>
<sequence length="182" mass="20992">MFATTHLLLCPYTEADLDDLMHLRNDPRVQPLMTTGDPAPHRDGPQFKKRLRTQMESAVFSAIVRRRSTGEFIGQVVLHVPERKNRDGTYGVCLLPAFWNRGYGSEVTAFVVDYAFRWIGLQRLSLSVFASNERAVAVYEKAGFVIEGRKRASVWSNDRWEDVLFMGILRDEWIERISILEQ</sequence>
<proteinExistence type="predicted"/>
<keyword evidence="2" id="KW-0808">Transferase</keyword>
<dbReference type="Pfam" id="PF13302">
    <property type="entry name" value="Acetyltransf_3"/>
    <property type="match status" value="1"/>
</dbReference>
<dbReference type="PANTHER" id="PTHR43792">
    <property type="entry name" value="GNAT FAMILY, PUTATIVE (AFU_ORTHOLOGUE AFUA_3G00765)-RELATED-RELATED"/>
    <property type="match status" value="1"/>
</dbReference>
<comment type="caution">
    <text evidence="2">The sequence shown here is derived from an EMBL/GenBank/DDBJ whole genome shotgun (WGS) entry which is preliminary data.</text>
</comment>
<dbReference type="AlphaFoldDB" id="A0A8I2YUH8"/>
<name>A0A8I2YUH8_9AGAM</name>
<evidence type="ECO:0000313" key="3">
    <source>
        <dbReference type="Proteomes" id="UP000683000"/>
    </source>
</evidence>
<reference evidence="2" key="1">
    <citation type="submission" date="2021-03" db="EMBL/GenBank/DDBJ databases">
        <title>Evolutionary innovations through gain and loss of genes in the ectomycorrhizal Boletales.</title>
        <authorList>
            <person name="Wu G."/>
            <person name="Miyauchi S."/>
            <person name="Morin E."/>
            <person name="Yang Z.-L."/>
            <person name="Xu J."/>
            <person name="Martin F.M."/>
        </authorList>
    </citation>
    <scope>NUCLEOTIDE SEQUENCE</scope>
    <source>
        <strain evidence="2">BR01</strain>
    </source>
</reference>
<protein>
    <submittedName>
        <fullName evidence="2">Acyl-CoA N-acyltransferase</fullName>
    </submittedName>
</protein>
<evidence type="ECO:0000313" key="2">
    <source>
        <dbReference type="EMBL" id="KAG6377233.1"/>
    </source>
</evidence>
<dbReference type="EMBL" id="JAGFBS010000010">
    <property type="protein sequence ID" value="KAG6377233.1"/>
    <property type="molecule type" value="Genomic_DNA"/>
</dbReference>